<dbReference type="SUPFAM" id="SSF53822">
    <property type="entry name" value="Periplasmic binding protein-like I"/>
    <property type="match status" value="1"/>
</dbReference>
<dbReference type="Pfam" id="PF13377">
    <property type="entry name" value="Peripla_BP_3"/>
    <property type="match status" value="1"/>
</dbReference>
<dbReference type="PANTHER" id="PTHR30146:SF155">
    <property type="entry name" value="ALANINE RACEMASE"/>
    <property type="match status" value="1"/>
</dbReference>
<gene>
    <name evidence="5" type="ORF">EUA98_05905</name>
</gene>
<proteinExistence type="predicted"/>
<accession>A0A4Q5N6L8</accession>
<feature type="domain" description="Transcriptional regulator LacI/GalR-like sensor" evidence="4">
    <location>
        <begin position="127"/>
        <end position="284"/>
    </location>
</feature>
<evidence type="ECO:0000313" key="5">
    <source>
        <dbReference type="EMBL" id="RYV51931.1"/>
    </source>
</evidence>
<organism evidence="5 6">
    <name type="scientific">Pengzhenrongella frigida</name>
    <dbReference type="NCBI Taxonomy" id="1259133"/>
    <lineage>
        <taxon>Bacteria</taxon>
        <taxon>Bacillati</taxon>
        <taxon>Actinomycetota</taxon>
        <taxon>Actinomycetes</taxon>
        <taxon>Micrococcales</taxon>
        <taxon>Pengzhenrongella</taxon>
    </lineage>
</organism>
<protein>
    <submittedName>
        <fullName evidence="5">LacI family transcriptional regulator</fullName>
    </submittedName>
</protein>
<dbReference type="GO" id="GO:0000976">
    <property type="term" value="F:transcription cis-regulatory region binding"/>
    <property type="evidence" value="ECO:0007669"/>
    <property type="project" value="TreeGrafter"/>
</dbReference>
<keyword evidence="3" id="KW-0804">Transcription</keyword>
<dbReference type="GO" id="GO:0003700">
    <property type="term" value="F:DNA-binding transcription factor activity"/>
    <property type="evidence" value="ECO:0007669"/>
    <property type="project" value="TreeGrafter"/>
</dbReference>
<name>A0A4Q5N6L8_9MICO</name>
<dbReference type="PANTHER" id="PTHR30146">
    <property type="entry name" value="LACI-RELATED TRANSCRIPTIONAL REPRESSOR"/>
    <property type="match status" value="1"/>
</dbReference>
<dbReference type="Gene3D" id="3.40.50.2300">
    <property type="match status" value="2"/>
</dbReference>
<dbReference type="InterPro" id="IPR028082">
    <property type="entry name" value="Peripla_BP_I"/>
</dbReference>
<keyword evidence="2" id="KW-0238">DNA-binding</keyword>
<evidence type="ECO:0000259" key="4">
    <source>
        <dbReference type="Pfam" id="PF13377"/>
    </source>
</evidence>
<dbReference type="OrthoDB" id="1938857at2"/>
<reference evidence="5 6" key="1">
    <citation type="submission" date="2019-01" db="EMBL/GenBank/DDBJ databases">
        <title>Novel species of Cellulomonas.</title>
        <authorList>
            <person name="Liu Q."/>
            <person name="Xin Y.-H."/>
        </authorList>
    </citation>
    <scope>NUCLEOTIDE SEQUENCE [LARGE SCALE GENOMIC DNA]</scope>
    <source>
        <strain evidence="5 6">HLT2-17</strain>
    </source>
</reference>
<dbReference type="EMBL" id="SDWW01000010">
    <property type="protein sequence ID" value="RYV51931.1"/>
    <property type="molecule type" value="Genomic_DNA"/>
</dbReference>
<dbReference type="InterPro" id="IPR046335">
    <property type="entry name" value="LacI/GalR-like_sensor"/>
</dbReference>
<evidence type="ECO:0000313" key="6">
    <source>
        <dbReference type="Proteomes" id="UP000293764"/>
    </source>
</evidence>
<keyword evidence="6" id="KW-1185">Reference proteome</keyword>
<dbReference type="Proteomes" id="UP000293764">
    <property type="component" value="Unassembled WGS sequence"/>
</dbReference>
<sequence>MLAPMTAAAARTRGLRVGLALLPADDDGTLEPFYADLLAGLEEELDRQGGTIFVQIVADLAAALVAFRRWSAEGLVDAIVVSDLVEDDPREAVCAELALPAVLLGGTSAPGRWVVDYDNHGAMQTGVQFLTDLGHRRLGRVSGPLRYRHTRDRGTAFDVAVAAAGAVGVQLEGDYGALSGAARTRELLARPDRPTAIIYDNDLMALAGLHEAALQGIDVPRDLSVLAWDDTANSRTSHPPLSVVSRNVHDLGALTADVLLRALAGNVPTIERTPGARVVARASTAPAPPPSVP</sequence>
<dbReference type="CDD" id="cd06267">
    <property type="entry name" value="PBP1_LacI_sugar_binding-like"/>
    <property type="match status" value="1"/>
</dbReference>
<evidence type="ECO:0000256" key="3">
    <source>
        <dbReference type="ARBA" id="ARBA00023163"/>
    </source>
</evidence>
<keyword evidence="1" id="KW-0805">Transcription regulation</keyword>
<dbReference type="AlphaFoldDB" id="A0A4Q5N6L8"/>
<comment type="caution">
    <text evidence="5">The sequence shown here is derived from an EMBL/GenBank/DDBJ whole genome shotgun (WGS) entry which is preliminary data.</text>
</comment>
<evidence type="ECO:0000256" key="2">
    <source>
        <dbReference type="ARBA" id="ARBA00023125"/>
    </source>
</evidence>
<evidence type="ECO:0000256" key="1">
    <source>
        <dbReference type="ARBA" id="ARBA00023015"/>
    </source>
</evidence>